<keyword evidence="3 8" id="KW-0812">Transmembrane</keyword>
<dbReference type="AlphaFoldDB" id="A0AAD4PSL7"/>
<keyword evidence="4 8" id="KW-1133">Transmembrane helix</keyword>
<evidence type="ECO:0000259" key="10">
    <source>
        <dbReference type="Pfam" id="PF08030"/>
    </source>
</evidence>
<keyword evidence="2" id="KW-0813">Transport</keyword>
<evidence type="ECO:0000256" key="2">
    <source>
        <dbReference type="ARBA" id="ARBA00022448"/>
    </source>
</evidence>
<evidence type="ECO:0000256" key="1">
    <source>
        <dbReference type="ARBA" id="ARBA00004141"/>
    </source>
</evidence>
<gene>
    <name evidence="11" type="ORF">BGW36DRAFT_433299</name>
</gene>
<keyword evidence="7 8" id="KW-0472">Membrane</keyword>
<dbReference type="GO" id="GO:0006826">
    <property type="term" value="P:iron ion transport"/>
    <property type="evidence" value="ECO:0007669"/>
    <property type="project" value="TreeGrafter"/>
</dbReference>
<dbReference type="GO" id="GO:0000293">
    <property type="term" value="F:ferric-chelate reductase activity"/>
    <property type="evidence" value="ECO:0007669"/>
    <property type="project" value="TreeGrafter"/>
</dbReference>
<evidence type="ECO:0000256" key="3">
    <source>
        <dbReference type="ARBA" id="ARBA00022692"/>
    </source>
</evidence>
<dbReference type="GeneID" id="70251538"/>
<dbReference type="GO" id="GO:0015677">
    <property type="term" value="P:copper ion import"/>
    <property type="evidence" value="ECO:0007669"/>
    <property type="project" value="TreeGrafter"/>
</dbReference>
<dbReference type="GO" id="GO:0005886">
    <property type="term" value="C:plasma membrane"/>
    <property type="evidence" value="ECO:0007669"/>
    <property type="project" value="TreeGrafter"/>
</dbReference>
<feature type="domain" description="Ferric reductase NAD binding" evidence="10">
    <location>
        <begin position="355"/>
        <end position="437"/>
    </location>
</feature>
<keyword evidence="5" id="KW-0560">Oxidoreductase</keyword>
<dbReference type="Pfam" id="PF01794">
    <property type="entry name" value="Ferric_reduct"/>
    <property type="match status" value="1"/>
</dbReference>
<dbReference type="InterPro" id="IPR051410">
    <property type="entry name" value="Ferric/Cupric_Reductase"/>
</dbReference>
<evidence type="ECO:0000313" key="11">
    <source>
        <dbReference type="EMBL" id="KAH8689293.1"/>
    </source>
</evidence>
<dbReference type="PANTHER" id="PTHR32361:SF26">
    <property type="entry name" value="FAD-BINDING 8 DOMAIN-CONTAINING PROTEIN-RELATED"/>
    <property type="match status" value="1"/>
</dbReference>
<feature type="transmembrane region" description="Helical" evidence="8">
    <location>
        <begin position="59"/>
        <end position="78"/>
    </location>
</feature>
<evidence type="ECO:0000313" key="12">
    <source>
        <dbReference type="Proteomes" id="UP001201262"/>
    </source>
</evidence>
<feature type="transmembrane region" description="Helical" evidence="8">
    <location>
        <begin position="185"/>
        <end position="203"/>
    </location>
</feature>
<sequence length="499" mass="55883">MDILVLYAIVVGSLLGLLLVLQALSFISPWTTVLARVVARHFSYPYFLRRHRLLGPWTRASVILHILYASLNIFLFLFRTASVAAAGKRAGTLALINLIFLVSTPHLSFLSDLLGISLRMCHRIHRAMGWTVAALLLFHVCTALFSQRADFSLQQANDLLTMIGAISFAMLFVWCLPLFRSLSYGTFLRFHQGLTVLGLYGIWRHLPTGVSFPMICLYISMGTLAMTCLMQIFHMLYYNGLLAGRGFPRAIASCDEAGSSIVRMRLILPRAIHVQAGQWINLWMPTLSWWSWMHTYPFIVISFSPGKQGILDLIVQPRSATSAALHRARTENMKAVSVRALFSGPHGVSQSVAHYETVLAVASGHGIAAILPYMKKIIHGYNTSTTQARRLHFVWQVETLDVVRGGQDLLNHLLEDDTLDNGYILSISIYVTKDKLTRDRLPFGNHKRAILYQGFPDLRELISQEASGEMIERLPHIEDEAGKMLVLGEGLDYNQVGSS</sequence>
<dbReference type="RefSeq" id="XP_046065647.1">
    <property type="nucleotide sequence ID" value="XM_046221251.1"/>
</dbReference>
<dbReference type="InterPro" id="IPR017938">
    <property type="entry name" value="Riboflavin_synthase-like_b-brl"/>
</dbReference>
<dbReference type="InterPro" id="IPR039261">
    <property type="entry name" value="FNR_nucleotide-bd"/>
</dbReference>
<feature type="transmembrane region" description="Helical" evidence="8">
    <location>
        <begin position="215"/>
        <end position="238"/>
    </location>
</feature>
<evidence type="ECO:0000256" key="7">
    <source>
        <dbReference type="ARBA" id="ARBA00023136"/>
    </source>
</evidence>
<dbReference type="CDD" id="cd06186">
    <property type="entry name" value="NOX_Duox_like_FAD_NADP"/>
    <property type="match status" value="1"/>
</dbReference>
<dbReference type="InterPro" id="IPR013121">
    <property type="entry name" value="Fe_red_NAD-bd_6"/>
</dbReference>
<dbReference type="PANTHER" id="PTHR32361">
    <property type="entry name" value="FERRIC/CUPRIC REDUCTASE TRANSMEMBRANE COMPONENT"/>
    <property type="match status" value="1"/>
</dbReference>
<evidence type="ECO:0000259" key="9">
    <source>
        <dbReference type="Pfam" id="PF01794"/>
    </source>
</evidence>
<feature type="transmembrane region" description="Helical" evidence="8">
    <location>
        <begin position="159"/>
        <end position="179"/>
    </location>
</feature>
<evidence type="ECO:0000256" key="5">
    <source>
        <dbReference type="ARBA" id="ARBA00023002"/>
    </source>
</evidence>
<dbReference type="SUPFAM" id="SSF63380">
    <property type="entry name" value="Riboflavin synthase domain-like"/>
    <property type="match status" value="1"/>
</dbReference>
<dbReference type="Proteomes" id="UP001201262">
    <property type="component" value="Unassembled WGS sequence"/>
</dbReference>
<organism evidence="11 12">
    <name type="scientific">Talaromyces proteolyticus</name>
    <dbReference type="NCBI Taxonomy" id="1131652"/>
    <lineage>
        <taxon>Eukaryota</taxon>
        <taxon>Fungi</taxon>
        <taxon>Dikarya</taxon>
        <taxon>Ascomycota</taxon>
        <taxon>Pezizomycotina</taxon>
        <taxon>Eurotiomycetes</taxon>
        <taxon>Eurotiomycetidae</taxon>
        <taxon>Eurotiales</taxon>
        <taxon>Trichocomaceae</taxon>
        <taxon>Talaromyces</taxon>
        <taxon>Talaromyces sect. Bacilispori</taxon>
    </lineage>
</organism>
<reference evidence="11" key="1">
    <citation type="submission" date="2021-12" db="EMBL/GenBank/DDBJ databases">
        <title>Convergent genome expansion in fungi linked to evolution of root-endophyte symbiosis.</title>
        <authorList>
            <consortium name="DOE Joint Genome Institute"/>
            <person name="Ke Y.-H."/>
            <person name="Bonito G."/>
            <person name="Liao H.-L."/>
            <person name="Looney B."/>
            <person name="Rojas-Flechas A."/>
            <person name="Nash J."/>
            <person name="Hameed K."/>
            <person name="Schadt C."/>
            <person name="Martin F."/>
            <person name="Crous P.W."/>
            <person name="Miettinen O."/>
            <person name="Magnuson J.K."/>
            <person name="Labbe J."/>
            <person name="Jacobson D."/>
            <person name="Doktycz M.J."/>
            <person name="Veneault-Fourrey C."/>
            <person name="Kuo A."/>
            <person name="Mondo S."/>
            <person name="Calhoun S."/>
            <person name="Riley R."/>
            <person name="Ohm R."/>
            <person name="LaButti K."/>
            <person name="Andreopoulos B."/>
            <person name="Pangilinan J."/>
            <person name="Nolan M."/>
            <person name="Tritt A."/>
            <person name="Clum A."/>
            <person name="Lipzen A."/>
            <person name="Daum C."/>
            <person name="Barry K."/>
            <person name="Grigoriev I.V."/>
            <person name="Vilgalys R."/>
        </authorList>
    </citation>
    <scope>NUCLEOTIDE SEQUENCE</scope>
    <source>
        <strain evidence="11">PMI_201</strain>
    </source>
</reference>
<dbReference type="Pfam" id="PF08030">
    <property type="entry name" value="NAD_binding_6"/>
    <property type="match status" value="1"/>
</dbReference>
<protein>
    <submittedName>
        <fullName evidence="11">Cell surface metalloreductase</fullName>
    </submittedName>
</protein>
<comment type="subcellular location">
    <subcellularLocation>
        <location evidence="1">Membrane</location>
        <topology evidence="1">Multi-pass membrane protein</topology>
    </subcellularLocation>
</comment>
<evidence type="ECO:0000256" key="6">
    <source>
        <dbReference type="ARBA" id="ARBA00023065"/>
    </source>
</evidence>
<dbReference type="InterPro" id="IPR013130">
    <property type="entry name" value="Fe3_Rdtase_TM_dom"/>
</dbReference>
<proteinExistence type="predicted"/>
<dbReference type="EMBL" id="JAJTJA010000015">
    <property type="protein sequence ID" value="KAH8689293.1"/>
    <property type="molecule type" value="Genomic_DNA"/>
</dbReference>
<dbReference type="Gene3D" id="3.40.50.80">
    <property type="entry name" value="Nucleotide-binding domain of ferredoxin-NADP reductase (FNR) module"/>
    <property type="match status" value="1"/>
</dbReference>
<comment type="caution">
    <text evidence="11">The sequence shown here is derived from an EMBL/GenBank/DDBJ whole genome shotgun (WGS) entry which is preliminary data.</text>
</comment>
<accession>A0AAD4PSL7</accession>
<keyword evidence="6" id="KW-0406">Ion transport</keyword>
<evidence type="ECO:0000256" key="8">
    <source>
        <dbReference type="SAM" id="Phobius"/>
    </source>
</evidence>
<feature type="domain" description="Ferric oxidoreductase" evidence="9">
    <location>
        <begin position="91"/>
        <end position="200"/>
    </location>
</feature>
<evidence type="ECO:0000256" key="4">
    <source>
        <dbReference type="ARBA" id="ARBA00022989"/>
    </source>
</evidence>
<keyword evidence="12" id="KW-1185">Reference proteome</keyword>
<dbReference type="GO" id="GO:0006879">
    <property type="term" value="P:intracellular iron ion homeostasis"/>
    <property type="evidence" value="ECO:0007669"/>
    <property type="project" value="TreeGrafter"/>
</dbReference>
<feature type="transmembrane region" description="Helical" evidence="8">
    <location>
        <begin position="90"/>
        <end position="107"/>
    </location>
</feature>
<feature type="transmembrane region" description="Helical" evidence="8">
    <location>
        <begin position="127"/>
        <end position="147"/>
    </location>
</feature>
<name>A0AAD4PSL7_9EURO</name>